<dbReference type="GO" id="GO:0016887">
    <property type="term" value="F:ATP hydrolysis activity"/>
    <property type="evidence" value="ECO:0007669"/>
    <property type="project" value="InterPro"/>
</dbReference>
<keyword evidence="2" id="KW-0813">Transport</keyword>
<keyword evidence="3" id="KW-0547">Nucleotide-binding</keyword>
<keyword evidence="7" id="KW-1185">Reference proteome</keyword>
<comment type="caution">
    <text evidence="6">The sequence shown here is derived from an EMBL/GenBank/DDBJ whole genome shotgun (WGS) entry which is preliminary data.</text>
</comment>
<dbReference type="InterPro" id="IPR003593">
    <property type="entry name" value="AAA+_ATPase"/>
</dbReference>
<evidence type="ECO:0000256" key="1">
    <source>
        <dbReference type="ARBA" id="ARBA00005417"/>
    </source>
</evidence>
<dbReference type="OrthoDB" id="9806471at2"/>
<gene>
    <name evidence="6" type="ORF">ESP70_018285</name>
</gene>
<evidence type="ECO:0000259" key="5">
    <source>
        <dbReference type="PROSITE" id="PS50893"/>
    </source>
</evidence>
<name>A0A5M4FCP3_9ACTN</name>
<dbReference type="InterPro" id="IPR003439">
    <property type="entry name" value="ABC_transporter-like_ATP-bd"/>
</dbReference>
<evidence type="ECO:0000256" key="3">
    <source>
        <dbReference type="ARBA" id="ARBA00022741"/>
    </source>
</evidence>
<dbReference type="Pfam" id="PF00005">
    <property type="entry name" value="ABC_tran"/>
    <property type="match status" value="1"/>
</dbReference>
<dbReference type="GO" id="GO:0042626">
    <property type="term" value="F:ATPase-coupled transmembrane transporter activity"/>
    <property type="evidence" value="ECO:0007669"/>
    <property type="project" value="TreeGrafter"/>
</dbReference>
<dbReference type="Gene3D" id="3.40.50.300">
    <property type="entry name" value="P-loop containing nucleotide triphosphate hydrolases"/>
    <property type="match status" value="1"/>
</dbReference>
<dbReference type="InterPro" id="IPR017871">
    <property type="entry name" value="ABC_transporter-like_CS"/>
</dbReference>
<dbReference type="InterPro" id="IPR050095">
    <property type="entry name" value="ECF_ABC_transporter_ATP-bd"/>
</dbReference>
<keyword evidence="4 6" id="KW-0067">ATP-binding</keyword>
<comment type="similarity">
    <text evidence="1">Belongs to the ABC transporter superfamily.</text>
</comment>
<evidence type="ECO:0000256" key="2">
    <source>
        <dbReference type="ARBA" id="ARBA00022448"/>
    </source>
</evidence>
<dbReference type="GO" id="GO:0005524">
    <property type="term" value="F:ATP binding"/>
    <property type="evidence" value="ECO:0007669"/>
    <property type="project" value="UniProtKB-KW"/>
</dbReference>
<proteinExistence type="inferred from homology"/>
<dbReference type="Proteomes" id="UP000380867">
    <property type="component" value="Unassembled WGS sequence"/>
</dbReference>
<dbReference type="InterPro" id="IPR015856">
    <property type="entry name" value="ABC_transpr_CbiO/EcfA_su"/>
</dbReference>
<dbReference type="CDD" id="cd03225">
    <property type="entry name" value="ABC_cobalt_CbiO_domain1"/>
    <property type="match status" value="1"/>
</dbReference>
<dbReference type="SMART" id="SM00382">
    <property type="entry name" value="AAA"/>
    <property type="match status" value="1"/>
</dbReference>
<evidence type="ECO:0000313" key="6">
    <source>
        <dbReference type="EMBL" id="KAA1396173.1"/>
    </source>
</evidence>
<dbReference type="PANTHER" id="PTHR43553">
    <property type="entry name" value="HEAVY METAL TRANSPORTER"/>
    <property type="match status" value="1"/>
</dbReference>
<accession>A0A5M4FCP3</accession>
<sequence length="229" mass="24198">MSFDDVTVTAEAAGGDVVILRHVSAELTERRVALIGGNGSGKSTLARLINGLVSASSGVVTVDGLDVSDEGPAVRRRVGFVFTQPAAQLVMPTVAEDIALSLRRLVPDKHERQQRVLSILDSYGLAHLAATSVHALSGGQQQLLALAGVLATEPSIVVADEPTTLLDLRNSVIVADRLFALEQQLVLVTHDLDLALRCERVLVIEDGAIAFDGEPAAAVDHYRRSVATP</sequence>
<dbReference type="PROSITE" id="PS50893">
    <property type="entry name" value="ABC_TRANSPORTER_2"/>
    <property type="match status" value="1"/>
</dbReference>
<evidence type="ECO:0000256" key="4">
    <source>
        <dbReference type="ARBA" id="ARBA00022840"/>
    </source>
</evidence>
<dbReference type="AlphaFoldDB" id="A0A5M4FCP3"/>
<evidence type="ECO:0000313" key="7">
    <source>
        <dbReference type="Proteomes" id="UP000380867"/>
    </source>
</evidence>
<dbReference type="PANTHER" id="PTHR43553:SF24">
    <property type="entry name" value="ENERGY-COUPLING FACTOR TRANSPORTER ATP-BINDING PROTEIN ECFA1"/>
    <property type="match status" value="1"/>
</dbReference>
<dbReference type="EMBL" id="SDPQ02000003">
    <property type="protein sequence ID" value="KAA1396173.1"/>
    <property type="molecule type" value="Genomic_DNA"/>
</dbReference>
<dbReference type="InterPro" id="IPR027417">
    <property type="entry name" value="P-loop_NTPase"/>
</dbReference>
<dbReference type="SUPFAM" id="SSF52540">
    <property type="entry name" value="P-loop containing nucleoside triphosphate hydrolases"/>
    <property type="match status" value="1"/>
</dbReference>
<protein>
    <submittedName>
        <fullName evidence="6">ABC transporter ATP-binding protein</fullName>
    </submittedName>
</protein>
<reference evidence="6" key="1">
    <citation type="submission" date="2019-09" db="EMBL/GenBank/DDBJ databases">
        <authorList>
            <person name="Li J."/>
        </authorList>
    </citation>
    <scope>NUCLEOTIDE SEQUENCE [LARGE SCALE GENOMIC DNA]</scope>
    <source>
        <strain evidence="6">JCM 14732</strain>
    </source>
</reference>
<dbReference type="PROSITE" id="PS00211">
    <property type="entry name" value="ABC_TRANSPORTER_1"/>
    <property type="match status" value="1"/>
</dbReference>
<feature type="domain" description="ABC transporter" evidence="5">
    <location>
        <begin position="1"/>
        <end position="228"/>
    </location>
</feature>
<dbReference type="GO" id="GO:0043190">
    <property type="term" value="C:ATP-binding cassette (ABC) transporter complex"/>
    <property type="evidence" value="ECO:0007669"/>
    <property type="project" value="TreeGrafter"/>
</dbReference>
<organism evidence="6 7">
    <name type="scientific">Aeromicrobium ginsengisoli</name>
    <dbReference type="NCBI Taxonomy" id="363867"/>
    <lineage>
        <taxon>Bacteria</taxon>
        <taxon>Bacillati</taxon>
        <taxon>Actinomycetota</taxon>
        <taxon>Actinomycetes</taxon>
        <taxon>Propionibacteriales</taxon>
        <taxon>Nocardioidaceae</taxon>
        <taxon>Aeromicrobium</taxon>
    </lineage>
</organism>